<gene>
    <name evidence="1" type="ORF">HDA33_000761</name>
</gene>
<evidence type="ECO:0000313" key="2">
    <source>
        <dbReference type="Proteomes" id="UP000567246"/>
    </source>
</evidence>
<dbReference type="GO" id="GO:0016491">
    <property type="term" value="F:oxidoreductase activity"/>
    <property type="evidence" value="ECO:0007669"/>
    <property type="project" value="InterPro"/>
</dbReference>
<reference evidence="1 2" key="1">
    <citation type="submission" date="2020-08" db="EMBL/GenBank/DDBJ databases">
        <title>Sequencing the genomes of 1000 actinobacteria strains.</title>
        <authorList>
            <person name="Klenk H.-P."/>
        </authorList>
    </citation>
    <scope>NUCLEOTIDE SEQUENCE [LARGE SCALE GENOMIC DNA]</scope>
    <source>
        <strain evidence="1 2">DSM 17945</strain>
    </source>
</reference>
<protein>
    <recommendedName>
        <fullName evidence="3">RNA polymerase subunit sigma-70</fullName>
    </recommendedName>
</protein>
<proteinExistence type="predicted"/>
<dbReference type="InterPro" id="IPR032580">
    <property type="entry name" value="SatD"/>
</dbReference>
<dbReference type="AlphaFoldDB" id="A0A7W9JHY2"/>
<dbReference type="Proteomes" id="UP000567246">
    <property type="component" value="Unassembled WGS sequence"/>
</dbReference>
<accession>A0A7W9JHY2</accession>
<dbReference type="Pfam" id="PF16264">
    <property type="entry name" value="SatD"/>
    <property type="match status" value="1"/>
</dbReference>
<comment type="caution">
    <text evidence="1">The sequence shown here is derived from an EMBL/GenBank/DDBJ whole genome shotgun (WGS) entry which is preliminary data.</text>
</comment>
<evidence type="ECO:0000313" key="1">
    <source>
        <dbReference type="EMBL" id="MBB5848197.1"/>
    </source>
</evidence>
<name>A0A7W9JHY2_9MICC</name>
<organism evidence="1 2">
    <name type="scientific">Micrococcus endophyticus</name>
    <dbReference type="NCBI Taxonomy" id="455343"/>
    <lineage>
        <taxon>Bacteria</taxon>
        <taxon>Bacillati</taxon>
        <taxon>Actinomycetota</taxon>
        <taxon>Actinomycetes</taxon>
        <taxon>Micrococcales</taxon>
        <taxon>Micrococcaceae</taxon>
        <taxon>Micrococcus</taxon>
    </lineage>
</organism>
<dbReference type="RefSeq" id="WP_184171075.1">
    <property type="nucleotide sequence ID" value="NZ_BAABAG010000008.1"/>
</dbReference>
<evidence type="ECO:0008006" key="3">
    <source>
        <dbReference type="Google" id="ProtNLM"/>
    </source>
</evidence>
<keyword evidence="2" id="KW-1185">Reference proteome</keyword>
<sequence>MTRAPQAAAVIADIVGSRRLADREAAQEQILAAFAVAEKDVPPLRAAWATVGDEFQALHGAWPQAVRAVVRVSLALPPGLELRFGIGVGERRSLDDGAGDRIEDGTAWYRARAAVERAHARADGAATAFVAADPSLTAAVDGVLLLRDHVLGRLKARERRLAAALLGGATQTQAARAERITQSAVSQAVTRSGIDRLLELDAALAEAAAGSFGHAGAAGEGAGDEGDVG</sequence>
<dbReference type="Gene3D" id="1.10.620.20">
    <property type="entry name" value="Ribonucleotide Reductase, subunit A"/>
    <property type="match status" value="1"/>
</dbReference>
<dbReference type="EMBL" id="JACHMW010000001">
    <property type="protein sequence ID" value="MBB5848197.1"/>
    <property type="molecule type" value="Genomic_DNA"/>
</dbReference>
<dbReference type="InterPro" id="IPR012348">
    <property type="entry name" value="RNR-like"/>
</dbReference>